<accession>A0ABT6C368</accession>
<name>A0ABT6C368_9MICO</name>
<evidence type="ECO:0000313" key="2">
    <source>
        <dbReference type="Proteomes" id="UP001528912"/>
    </source>
</evidence>
<gene>
    <name evidence="1" type="ORF">P4R38_03970</name>
</gene>
<dbReference type="EMBL" id="JAROAV010000010">
    <property type="protein sequence ID" value="MDF8263403.1"/>
    <property type="molecule type" value="Genomic_DNA"/>
</dbReference>
<dbReference type="Proteomes" id="UP001528912">
    <property type="component" value="Unassembled WGS sequence"/>
</dbReference>
<protein>
    <submittedName>
        <fullName evidence="1">Uncharacterized protein</fullName>
    </submittedName>
</protein>
<dbReference type="RefSeq" id="WP_277191138.1">
    <property type="nucleotide sequence ID" value="NZ_JAROAV010000010.1"/>
</dbReference>
<proteinExistence type="predicted"/>
<evidence type="ECO:0000313" key="1">
    <source>
        <dbReference type="EMBL" id="MDF8263403.1"/>
    </source>
</evidence>
<comment type="caution">
    <text evidence="1">The sequence shown here is derived from an EMBL/GenBank/DDBJ whole genome shotgun (WGS) entry which is preliminary data.</text>
</comment>
<keyword evidence="2" id="KW-1185">Reference proteome</keyword>
<reference evidence="1 2" key="1">
    <citation type="submission" date="2023-03" db="EMBL/GenBank/DDBJ databases">
        <title>YIM 133296 draft genome.</title>
        <authorList>
            <person name="Xiong L."/>
        </authorList>
    </citation>
    <scope>NUCLEOTIDE SEQUENCE [LARGE SCALE GENOMIC DNA]</scope>
    <source>
        <strain evidence="1 2">YIM 133296</strain>
    </source>
</reference>
<organism evidence="1 2">
    <name type="scientific">Luteipulveratus flavus</name>
    <dbReference type="NCBI Taxonomy" id="3031728"/>
    <lineage>
        <taxon>Bacteria</taxon>
        <taxon>Bacillati</taxon>
        <taxon>Actinomycetota</taxon>
        <taxon>Actinomycetes</taxon>
        <taxon>Micrococcales</taxon>
        <taxon>Dermacoccaceae</taxon>
        <taxon>Luteipulveratus</taxon>
    </lineage>
</organism>
<sequence length="174" mass="19207">MRLPQLRRSNALPEDVREALELDRGERVVASATDDNTDATVVATTTHLVVVGPAGQVTTRRPWHLVDAGQWNADTWTLSVTWVDKARPGQWTFRDQDTRLLQAFRERVEATVVVTEPLGLTGAGRAGRVVLRKDLSTQQLLVQPVLGRGTRADDPVVRAAVERATARLEEQVGL</sequence>